<dbReference type="EC" id="4.1.2.25" evidence="6"/>
<dbReference type="AlphaFoldDB" id="A0A1U9Z4N6"/>
<dbReference type="GO" id="GO:0005737">
    <property type="term" value="C:cytoplasm"/>
    <property type="evidence" value="ECO:0007669"/>
    <property type="project" value="TreeGrafter"/>
</dbReference>
<protein>
    <recommendedName>
        <fullName evidence="6">7,8-dihydroneopterin aldolase</fullName>
        <ecNumber evidence="6">4.1.2.25</ecNumber>
    </recommendedName>
</protein>
<dbReference type="SUPFAM" id="SSF55620">
    <property type="entry name" value="Tetrahydrobiopterin biosynthesis enzymes-like"/>
    <property type="match status" value="1"/>
</dbReference>
<evidence type="ECO:0000256" key="3">
    <source>
        <dbReference type="ARBA" id="ARBA00005708"/>
    </source>
</evidence>
<evidence type="ECO:0000256" key="6">
    <source>
        <dbReference type="RuleBase" id="RU362079"/>
    </source>
</evidence>
<accession>A0A1U9Z4N6</accession>
<dbReference type="SMART" id="SM00905">
    <property type="entry name" value="FolB"/>
    <property type="match status" value="1"/>
</dbReference>
<dbReference type="OrthoDB" id="9808041at2"/>
<sequence length="122" mass="13412">MSGRYTITMKNCAFYAYHGVLPEEERMGQRFFVDVTVDVDDAAALADDFTNAVDYGGLYPVVGAVVTERRFQLIEALAAAIAEAVAAYHQAITRVEVAVRKPSVPIPGILDHVEARLVRDVR</sequence>
<dbReference type="InterPro" id="IPR043133">
    <property type="entry name" value="GTP-CH-I_C/QueF"/>
</dbReference>
<keyword evidence="9" id="KW-1185">Reference proteome</keyword>
<evidence type="ECO:0000256" key="5">
    <source>
        <dbReference type="ARBA" id="ARBA00023239"/>
    </source>
</evidence>
<dbReference type="GO" id="GO:0046654">
    <property type="term" value="P:tetrahydrofolate biosynthetic process"/>
    <property type="evidence" value="ECO:0007669"/>
    <property type="project" value="UniProtKB-UniRule"/>
</dbReference>
<evidence type="ECO:0000256" key="1">
    <source>
        <dbReference type="ARBA" id="ARBA00001353"/>
    </source>
</evidence>
<dbReference type="InterPro" id="IPR006156">
    <property type="entry name" value="Dihydroneopterin_aldolase"/>
</dbReference>
<gene>
    <name evidence="8" type="primary">folB</name>
    <name evidence="8" type="ORF">Mame_03366</name>
</gene>
<dbReference type="KEGG" id="mmed:Mame_03366"/>
<dbReference type="PANTHER" id="PTHR42844">
    <property type="entry name" value="DIHYDRONEOPTERIN ALDOLASE 1-RELATED"/>
    <property type="match status" value="1"/>
</dbReference>
<organism evidence="8 9">
    <name type="scientific">Martelella mediterranea DSM 17316</name>
    <dbReference type="NCBI Taxonomy" id="1122214"/>
    <lineage>
        <taxon>Bacteria</taxon>
        <taxon>Pseudomonadati</taxon>
        <taxon>Pseudomonadota</taxon>
        <taxon>Alphaproteobacteria</taxon>
        <taxon>Hyphomicrobiales</taxon>
        <taxon>Aurantimonadaceae</taxon>
        <taxon>Martelella</taxon>
    </lineage>
</organism>
<dbReference type="UniPathway" id="UPA00077">
    <property type="reaction ID" value="UER00154"/>
</dbReference>
<dbReference type="InterPro" id="IPR006157">
    <property type="entry name" value="FolB_dom"/>
</dbReference>
<keyword evidence="4 6" id="KW-0289">Folate biosynthesis</keyword>
<dbReference type="eggNOG" id="COG1539">
    <property type="taxonomic scope" value="Bacteria"/>
</dbReference>
<comment type="function">
    <text evidence="6">Catalyzes the conversion of 7,8-dihydroneopterin to 6-hydroxymethyl-7,8-dihydropterin.</text>
</comment>
<dbReference type="STRING" id="1122214.Mame_03366"/>
<evidence type="ECO:0000256" key="2">
    <source>
        <dbReference type="ARBA" id="ARBA00005013"/>
    </source>
</evidence>
<evidence type="ECO:0000313" key="8">
    <source>
        <dbReference type="EMBL" id="AQZ52673.1"/>
    </source>
</evidence>
<reference evidence="8 9" key="1">
    <citation type="submission" date="2017-03" db="EMBL/GenBank/DDBJ databases">
        <title>Foreign affairs: Plasmid Transfer between Roseobacters and Rhizobia.</title>
        <authorList>
            <person name="Bartling P."/>
            <person name="Bunk B."/>
            <person name="Overmann J."/>
            <person name="Brinkmann H."/>
            <person name="Petersen J."/>
        </authorList>
    </citation>
    <scope>NUCLEOTIDE SEQUENCE [LARGE SCALE GENOMIC DNA]</scope>
    <source>
        <strain evidence="8 9">MACL11</strain>
    </source>
</reference>
<name>A0A1U9Z4N6_9HYPH</name>
<proteinExistence type="inferred from homology"/>
<dbReference type="Pfam" id="PF02152">
    <property type="entry name" value="FolB"/>
    <property type="match status" value="1"/>
</dbReference>
<evidence type="ECO:0000256" key="4">
    <source>
        <dbReference type="ARBA" id="ARBA00022909"/>
    </source>
</evidence>
<keyword evidence="5 6" id="KW-0456">Lyase</keyword>
<dbReference type="Proteomes" id="UP000191135">
    <property type="component" value="Chromosome"/>
</dbReference>
<dbReference type="Gene3D" id="3.30.1130.10">
    <property type="match status" value="1"/>
</dbReference>
<evidence type="ECO:0000313" key="9">
    <source>
        <dbReference type="Proteomes" id="UP000191135"/>
    </source>
</evidence>
<dbReference type="EMBL" id="CP020330">
    <property type="protein sequence ID" value="AQZ52673.1"/>
    <property type="molecule type" value="Genomic_DNA"/>
</dbReference>
<feature type="domain" description="Dihydroneopterin aldolase/epimerase" evidence="7">
    <location>
        <begin position="7"/>
        <end position="119"/>
    </location>
</feature>
<dbReference type="RefSeq" id="WP_018066498.1">
    <property type="nucleotide sequence ID" value="NZ_AQWH01000024.1"/>
</dbReference>
<comment type="pathway">
    <text evidence="2 6">Cofactor biosynthesis; tetrahydrofolate biosynthesis; 2-amino-4-hydroxy-6-hydroxymethyl-7,8-dihydropteridine diphosphate from 7,8-dihydroneopterin triphosphate: step 3/4.</text>
</comment>
<comment type="catalytic activity">
    <reaction evidence="1 6">
        <text>7,8-dihydroneopterin = 6-hydroxymethyl-7,8-dihydropterin + glycolaldehyde</text>
        <dbReference type="Rhea" id="RHEA:10540"/>
        <dbReference type="ChEBI" id="CHEBI:17001"/>
        <dbReference type="ChEBI" id="CHEBI:17071"/>
        <dbReference type="ChEBI" id="CHEBI:44841"/>
        <dbReference type="EC" id="4.1.2.25"/>
    </reaction>
</comment>
<dbReference type="GO" id="GO:0004150">
    <property type="term" value="F:dihydroneopterin aldolase activity"/>
    <property type="evidence" value="ECO:0007669"/>
    <property type="project" value="UniProtKB-UniRule"/>
</dbReference>
<dbReference type="NCBIfam" id="TIGR00525">
    <property type="entry name" value="folB"/>
    <property type="match status" value="1"/>
</dbReference>
<dbReference type="NCBIfam" id="TIGR00526">
    <property type="entry name" value="folB_dom"/>
    <property type="match status" value="1"/>
</dbReference>
<dbReference type="PANTHER" id="PTHR42844:SF1">
    <property type="entry name" value="DIHYDRONEOPTERIN ALDOLASE 1-RELATED"/>
    <property type="match status" value="1"/>
</dbReference>
<dbReference type="GO" id="GO:0046656">
    <property type="term" value="P:folic acid biosynthetic process"/>
    <property type="evidence" value="ECO:0007669"/>
    <property type="project" value="UniProtKB-UniRule"/>
</dbReference>
<comment type="similarity">
    <text evidence="3 6">Belongs to the DHNA family.</text>
</comment>
<evidence type="ECO:0000259" key="7">
    <source>
        <dbReference type="SMART" id="SM00905"/>
    </source>
</evidence>